<evidence type="ECO:0000256" key="4">
    <source>
        <dbReference type="ARBA" id="ARBA00023015"/>
    </source>
</evidence>
<dbReference type="EMBL" id="JAAZNL010000050">
    <property type="protein sequence ID" value="NMB70356.1"/>
    <property type="molecule type" value="Genomic_DNA"/>
</dbReference>
<dbReference type="Pfam" id="PF01029">
    <property type="entry name" value="NusB"/>
    <property type="match status" value="1"/>
</dbReference>
<accession>A0A7X9HHG3</accession>
<comment type="similarity">
    <text evidence="1 6">Belongs to the NusB family.</text>
</comment>
<evidence type="ECO:0000256" key="6">
    <source>
        <dbReference type="HAMAP-Rule" id="MF_00073"/>
    </source>
</evidence>
<dbReference type="AlphaFoldDB" id="A0A7X9HHG3"/>
<organism evidence="8 9">
    <name type="scientific">candidate division WWE3 bacterium</name>
    <dbReference type="NCBI Taxonomy" id="2053526"/>
    <lineage>
        <taxon>Bacteria</taxon>
        <taxon>Katanobacteria</taxon>
    </lineage>
</organism>
<dbReference type="GO" id="GO:0005829">
    <property type="term" value="C:cytosol"/>
    <property type="evidence" value="ECO:0007669"/>
    <property type="project" value="TreeGrafter"/>
</dbReference>
<dbReference type="GO" id="GO:0031564">
    <property type="term" value="P:transcription antitermination"/>
    <property type="evidence" value="ECO:0007669"/>
    <property type="project" value="UniProtKB-KW"/>
</dbReference>
<keyword evidence="3 6" id="KW-0694">RNA-binding</keyword>
<dbReference type="SUPFAM" id="SSF48013">
    <property type="entry name" value="NusB-like"/>
    <property type="match status" value="1"/>
</dbReference>
<dbReference type="PANTHER" id="PTHR11078:SF3">
    <property type="entry name" value="ANTITERMINATION NUSB DOMAIN-CONTAINING PROTEIN"/>
    <property type="match status" value="1"/>
</dbReference>
<protein>
    <recommendedName>
        <fullName evidence="6">Transcription antitermination protein NusB</fullName>
    </recommendedName>
    <alternativeName>
        <fullName evidence="6">Antitermination factor NusB</fullName>
    </alternativeName>
</protein>
<dbReference type="GO" id="GO:0006353">
    <property type="term" value="P:DNA-templated transcription termination"/>
    <property type="evidence" value="ECO:0007669"/>
    <property type="project" value="UniProtKB-UniRule"/>
</dbReference>
<proteinExistence type="inferred from homology"/>
<keyword evidence="2 6" id="KW-0889">Transcription antitermination</keyword>
<evidence type="ECO:0000256" key="2">
    <source>
        <dbReference type="ARBA" id="ARBA00022814"/>
    </source>
</evidence>
<gene>
    <name evidence="6 8" type="primary">nusB</name>
    <name evidence="8" type="ORF">GYA27_04110</name>
</gene>
<feature type="domain" description="NusB/RsmB/TIM44" evidence="7">
    <location>
        <begin position="9"/>
        <end position="134"/>
    </location>
</feature>
<dbReference type="HAMAP" id="MF_00073">
    <property type="entry name" value="NusB"/>
    <property type="match status" value="1"/>
</dbReference>
<dbReference type="Proteomes" id="UP000526033">
    <property type="component" value="Unassembled WGS sequence"/>
</dbReference>
<evidence type="ECO:0000256" key="3">
    <source>
        <dbReference type="ARBA" id="ARBA00022884"/>
    </source>
</evidence>
<reference evidence="8 9" key="1">
    <citation type="journal article" date="2020" name="Biotechnol. Biofuels">
        <title>New insights from the biogas microbiome by comprehensive genome-resolved metagenomics of nearly 1600 species originating from multiple anaerobic digesters.</title>
        <authorList>
            <person name="Campanaro S."/>
            <person name="Treu L."/>
            <person name="Rodriguez-R L.M."/>
            <person name="Kovalovszki A."/>
            <person name="Ziels R.M."/>
            <person name="Maus I."/>
            <person name="Zhu X."/>
            <person name="Kougias P.G."/>
            <person name="Basile A."/>
            <person name="Luo G."/>
            <person name="Schluter A."/>
            <person name="Konstantinidis K.T."/>
            <person name="Angelidaki I."/>
        </authorList>
    </citation>
    <scope>NUCLEOTIDE SEQUENCE [LARGE SCALE GENOMIC DNA]</scope>
    <source>
        <strain evidence="8">AS27yjCOA_165</strain>
    </source>
</reference>
<dbReference type="GO" id="GO:0003723">
    <property type="term" value="F:RNA binding"/>
    <property type="evidence" value="ECO:0007669"/>
    <property type="project" value="UniProtKB-UniRule"/>
</dbReference>
<evidence type="ECO:0000313" key="9">
    <source>
        <dbReference type="Proteomes" id="UP000526033"/>
    </source>
</evidence>
<dbReference type="Gene3D" id="1.10.940.10">
    <property type="entry name" value="NusB-like"/>
    <property type="match status" value="1"/>
</dbReference>
<comment type="function">
    <text evidence="6">Involved in transcription antitermination. Required for transcription of ribosomal RNA (rRNA) genes. Binds specifically to the boxA antiterminator sequence of the ribosomal RNA (rrn) operons.</text>
</comment>
<comment type="caution">
    <text evidence="8">The sequence shown here is derived from an EMBL/GenBank/DDBJ whole genome shotgun (WGS) entry which is preliminary data.</text>
</comment>
<keyword evidence="4 6" id="KW-0805">Transcription regulation</keyword>
<dbReference type="InterPro" id="IPR006027">
    <property type="entry name" value="NusB_RsmB_TIM44"/>
</dbReference>
<evidence type="ECO:0000313" key="8">
    <source>
        <dbReference type="EMBL" id="NMB70356.1"/>
    </source>
</evidence>
<dbReference type="InterPro" id="IPR011605">
    <property type="entry name" value="NusB_fam"/>
</dbReference>
<dbReference type="PANTHER" id="PTHR11078">
    <property type="entry name" value="N UTILIZATION SUBSTANCE PROTEIN B-RELATED"/>
    <property type="match status" value="1"/>
</dbReference>
<dbReference type="NCBIfam" id="TIGR01951">
    <property type="entry name" value="nusB"/>
    <property type="match status" value="1"/>
</dbReference>
<dbReference type="InterPro" id="IPR035926">
    <property type="entry name" value="NusB-like_sf"/>
</dbReference>
<evidence type="ECO:0000256" key="1">
    <source>
        <dbReference type="ARBA" id="ARBA00005952"/>
    </source>
</evidence>
<evidence type="ECO:0000256" key="5">
    <source>
        <dbReference type="ARBA" id="ARBA00023163"/>
    </source>
</evidence>
<name>A0A7X9HHG3_UNCKA</name>
<evidence type="ECO:0000259" key="7">
    <source>
        <dbReference type="Pfam" id="PF01029"/>
    </source>
</evidence>
<sequence length="151" mass="16823">MKAKTDPRHNSRKLALSSIFCWLFNDTETEACALLSKEHLDSEEIDQFLTDYIVGSVKEHLDDIDSIIEKAAPEWPIEKISKVDLVILRIAIAEIVFGNKTPVKVGIDEAVELAKEFGNDTSHKFVNGVLGTVVEDLGKSRGKNKSEVEIK</sequence>
<keyword evidence="5 6" id="KW-0804">Transcription</keyword>